<evidence type="ECO:0000313" key="1">
    <source>
        <dbReference type="EMBL" id="KXZ42258.1"/>
    </source>
</evidence>
<dbReference type="EMBL" id="LSYV01000173">
    <property type="protein sequence ID" value="KXZ42258.1"/>
    <property type="molecule type" value="Genomic_DNA"/>
</dbReference>
<dbReference type="AlphaFoldDB" id="A0A150FXE7"/>
<gene>
    <name evidence="1" type="ORF">GPECTOR_173g204</name>
</gene>
<name>A0A150FXE7_GONPE</name>
<organism evidence="1 2">
    <name type="scientific">Gonium pectorale</name>
    <name type="common">Green alga</name>
    <dbReference type="NCBI Taxonomy" id="33097"/>
    <lineage>
        <taxon>Eukaryota</taxon>
        <taxon>Viridiplantae</taxon>
        <taxon>Chlorophyta</taxon>
        <taxon>core chlorophytes</taxon>
        <taxon>Chlorophyceae</taxon>
        <taxon>CS clade</taxon>
        <taxon>Chlamydomonadales</taxon>
        <taxon>Volvocaceae</taxon>
        <taxon>Gonium</taxon>
    </lineage>
</organism>
<sequence>MARGVVERFQYCYDKQYTGAWPPAHLLAPAIASEQGSAGWRLRFSTLSDKELEEAMELMVRLAGANMDVEAAVEAELLQLQLRGTLPLAMTARQELEGKGTVFVAPCAGTGGR</sequence>
<proteinExistence type="predicted"/>
<accession>A0A150FXE7</accession>
<comment type="caution">
    <text evidence="1">The sequence shown here is derived from an EMBL/GenBank/DDBJ whole genome shotgun (WGS) entry which is preliminary data.</text>
</comment>
<keyword evidence="2" id="KW-1185">Reference proteome</keyword>
<protein>
    <submittedName>
        <fullName evidence="1">Uncharacterized protein</fullName>
    </submittedName>
</protein>
<reference evidence="2" key="1">
    <citation type="journal article" date="2016" name="Nat. Commun.">
        <title>The Gonium pectorale genome demonstrates co-option of cell cycle regulation during the evolution of multicellularity.</title>
        <authorList>
            <person name="Hanschen E.R."/>
            <person name="Marriage T.N."/>
            <person name="Ferris P.J."/>
            <person name="Hamaji T."/>
            <person name="Toyoda A."/>
            <person name="Fujiyama A."/>
            <person name="Neme R."/>
            <person name="Noguchi H."/>
            <person name="Minakuchi Y."/>
            <person name="Suzuki M."/>
            <person name="Kawai-Toyooka H."/>
            <person name="Smith D.R."/>
            <person name="Sparks H."/>
            <person name="Anderson J."/>
            <person name="Bakaric R."/>
            <person name="Luria V."/>
            <person name="Karger A."/>
            <person name="Kirschner M.W."/>
            <person name="Durand P.M."/>
            <person name="Michod R.E."/>
            <person name="Nozaki H."/>
            <person name="Olson B.J."/>
        </authorList>
    </citation>
    <scope>NUCLEOTIDE SEQUENCE [LARGE SCALE GENOMIC DNA]</scope>
    <source>
        <strain evidence="2">NIES-2863</strain>
    </source>
</reference>
<dbReference type="Proteomes" id="UP000075714">
    <property type="component" value="Unassembled WGS sequence"/>
</dbReference>
<evidence type="ECO:0000313" key="2">
    <source>
        <dbReference type="Proteomes" id="UP000075714"/>
    </source>
</evidence>